<evidence type="ECO:0000256" key="2">
    <source>
        <dbReference type="SAM" id="SignalP"/>
    </source>
</evidence>
<evidence type="ECO:0000313" key="3">
    <source>
        <dbReference type="EMBL" id="MFD2697053.1"/>
    </source>
</evidence>
<name>A0ABW5SBD3_9FLAO</name>
<feature type="chain" id="PRO_5046637254" evidence="2">
    <location>
        <begin position="21"/>
        <end position="141"/>
    </location>
</feature>
<feature type="region of interest" description="Disordered" evidence="1">
    <location>
        <begin position="120"/>
        <end position="141"/>
    </location>
</feature>
<accession>A0ABW5SBD3</accession>
<feature type="compositionally biased region" description="Basic and acidic residues" evidence="1">
    <location>
        <begin position="120"/>
        <end position="133"/>
    </location>
</feature>
<protein>
    <submittedName>
        <fullName evidence="3">Uncharacterized protein</fullName>
    </submittedName>
</protein>
<organism evidence="3 4">
    <name type="scientific">Mesonia sediminis</name>
    <dbReference type="NCBI Taxonomy" id="1703946"/>
    <lineage>
        <taxon>Bacteria</taxon>
        <taxon>Pseudomonadati</taxon>
        <taxon>Bacteroidota</taxon>
        <taxon>Flavobacteriia</taxon>
        <taxon>Flavobacteriales</taxon>
        <taxon>Flavobacteriaceae</taxon>
        <taxon>Mesonia</taxon>
    </lineage>
</organism>
<evidence type="ECO:0000313" key="4">
    <source>
        <dbReference type="Proteomes" id="UP001597357"/>
    </source>
</evidence>
<keyword evidence="2" id="KW-0732">Signal</keyword>
<reference evidence="4" key="1">
    <citation type="journal article" date="2019" name="Int. J. Syst. Evol. Microbiol.">
        <title>The Global Catalogue of Microorganisms (GCM) 10K type strain sequencing project: providing services to taxonomists for standard genome sequencing and annotation.</title>
        <authorList>
            <consortium name="The Broad Institute Genomics Platform"/>
            <consortium name="The Broad Institute Genome Sequencing Center for Infectious Disease"/>
            <person name="Wu L."/>
            <person name="Ma J."/>
        </authorList>
    </citation>
    <scope>NUCLEOTIDE SEQUENCE [LARGE SCALE GENOMIC DNA]</scope>
    <source>
        <strain evidence="4">KCTC 42255</strain>
    </source>
</reference>
<feature type="signal peptide" evidence="2">
    <location>
        <begin position="1"/>
        <end position="20"/>
    </location>
</feature>
<comment type="caution">
    <text evidence="3">The sequence shown here is derived from an EMBL/GenBank/DDBJ whole genome shotgun (WGS) entry which is preliminary data.</text>
</comment>
<evidence type="ECO:0000256" key="1">
    <source>
        <dbReference type="SAM" id="MobiDB-lite"/>
    </source>
</evidence>
<sequence length="141" mass="16682">MMKKYAFFLFFGLLSLGLQAQHHLLLMEATPKIKKKADAESKKIAKLLALGPDERLMVRNALMVHEVQKQKIEKTTWSPARKKAMYDRIDATLTGEFANILTRYQFNFFMRYQEDQRQKLRQQQEVENDDKIRTQGQMNKL</sequence>
<dbReference type="Proteomes" id="UP001597357">
    <property type="component" value="Unassembled WGS sequence"/>
</dbReference>
<dbReference type="RefSeq" id="WP_379044205.1">
    <property type="nucleotide sequence ID" value="NZ_JBHULZ010000023.1"/>
</dbReference>
<gene>
    <name evidence="3" type="ORF">ACFSQ0_03540</name>
</gene>
<proteinExistence type="predicted"/>
<dbReference type="EMBL" id="JBHULZ010000023">
    <property type="protein sequence ID" value="MFD2697053.1"/>
    <property type="molecule type" value="Genomic_DNA"/>
</dbReference>
<keyword evidence="4" id="KW-1185">Reference proteome</keyword>